<dbReference type="OrthoDB" id="9771071at2"/>
<evidence type="ECO:0000256" key="1">
    <source>
        <dbReference type="ARBA" id="ARBA00004370"/>
    </source>
</evidence>
<name>A0A227JHP6_VIBPH</name>
<evidence type="ECO:0000313" key="4">
    <source>
        <dbReference type="EMBL" id="OXE34621.1"/>
    </source>
</evidence>
<gene>
    <name evidence="4" type="ORF">CA163_01385</name>
</gene>
<sequence length="393" mass="44213">MTRLLPIVCLFLSEATLAEAANQKSEMQELTSYQQYQAWLENLLLELGADGQFDPEKGIDWSVMPGPFYTPEKKFGIGVSAVGLYKPDINDIDSQPSSITVNGFGSINGAYGVSINNANYLNNDKYRLFVDAELTDSPDVFHGMGVDAGMHNERVNYDRRSYSASITGMTRVLPFTYLGLGLSFFHNEASNAKQENTHISWIGDDLAEFPSTQRNIGGMLNLTYDSRDFALNASKGRLIELEYQRFSTELGSDNDFERVRLNYSDYRSLSSIPGVLAWQIRSESNFGDVSWDQMAMLGGAEALRGYEQGQYRGRNMLISQVEYRQPLSGRHGMVYWLGAGTLAEEFDQLGQDEWLYSVGVGYRFEIKQRVNLRLDIGFGNDQSGFYFAINEAF</sequence>
<evidence type="ECO:0000259" key="3">
    <source>
        <dbReference type="Pfam" id="PF01103"/>
    </source>
</evidence>
<protein>
    <recommendedName>
        <fullName evidence="3">Bacterial surface antigen (D15) domain-containing protein</fullName>
    </recommendedName>
</protein>
<feature type="domain" description="Bacterial surface antigen (D15)" evidence="3">
    <location>
        <begin position="114"/>
        <end position="393"/>
    </location>
</feature>
<dbReference type="STRING" id="670.ACZ92_09460"/>
<organism evidence="4 5">
    <name type="scientific">Vibrio parahaemolyticus</name>
    <dbReference type="NCBI Taxonomy" id="670"/>
    <lineage>
        <taxon>Bacteria</taxon>
        <taxon>Pseudomonadati</taxon>
        <taxon>Pseudomonadota</taxon>
        <taxon>Gammaproteobacteria</taxon>
        <taxon>Vibrionales</taxon>
        <taxon>Vibrionaceae</taxon>
        <taxon>Vibrio</taxon>
    </lineage>
</organism>
<comment type="caution">
    <text evidence="4">The sequence shown here is derived from an EMBL/GenBank/DDBJ whole genome shotgun (WGS) entry which is preliminary data.</text>
</comment>
<accession>A0A227JHP6</accession>
<dbReference type="Proteomes" id="UP000214596">
    <property type="component" value="Unassembled WGS sequence"/>
</dbReference>
<reference evidence="4 5" key="1">
    <citation type="journal article" date="2017" name="Appl. Environ. Microbiol.">
        <title>Parallel evolution of two clades of a major Atlantic endemic Vibrio parahaemolyticus pathogen lineage by independent acquisition of related pathogenicity islands.</title>
        <authorList>
            <person name="Xu F."/>
            <person name="Gonzalez-Escalona N."/>
            <person name="Drees K.P."/>
            <person name="Sebra R.P."/>
            <person name="Cooper V.S."/>
            <person name="Jones S.H."/>
            <person name="Whistler C.A."/>
        </authorList>
    </citation>
    <scope>NUCLEOTIDE SEQUENCE [LARGE SCALE GENOMIC DNA]</scope>
    <source>
        <strain evidence="4 5">MAVP-3</strain>
    </source>
</reference>
<keyword evidence="2" id="KW-0472">Membrane</keyword>
<dbReference type="Gene3D" id="2.40.160.50">
    <property type="entry name" value="membrane protein fhac: a member of the omp85/tpsb transporter family"/>
    <property type="match status" value="1"/>
</dbReference>
<dbReference type="OMA" id="YRFEFKP"/>
<proteinExistence type="predicted"/>
<dbReference type="EMBL" id="NIXT01000030">
    <property type="protein sequence ID" value="OXE34621.1"/>
    <property type="molecule type" value="Genomic_DNA"/>
</dbReference>
<dbReference type="Pfam" id="PF01103">
    <property type="entry name" value="Omp85"/>
    <property type="match status" value="1"/>
</dbReference>
<dbReference type="InterPro" id="IPR000184">
    <property type="entry name" value="Bac_surfAg_D15"/>
</dbReference>
<comment type="subcellular location">
    <subcellularLocation>
        <location evidence="1">Membrane</location>
    </subcellularLocation>
</comment>
<dbReference type="GeneID" id="1188863"/>
<evidence type="ECO:0000313" key="5">
    <source>
        <dbReference type="Proteomes" id="UP000214596"/>
    </source>
</evidence>
<evidence type="ECO:0000256" key="2">
    <source>
        <dbReference type="ARBA" id="ARBA00023136"/>
    </source>
</evidence>
<dbReference type="GO" id="GO:0019867">
    <property type="term" value="C:outer membrane"/>
    <property type="evidence" value="ECO:0007669"/>
    <property type="project" value="InterPro"/>
</dbReference>
<dbReference type="RefSeq" id="WP_005454985.1">
    <property type="nucleotide sequence ID" value="NZ_CANUHY010000001.1"/>
</dbReference>
<dbReference type="AlphaFoldDB" id="A0A227JHP6"/>